<sequence length="102" mass="12429">MCFVGFHDIWNSSSIYSKRITEQCHILQLQIETEGNTLVNNVQRTITRNLEINERVANRWIQRQQRHLETLTKRWYQLWIRSLSVQCRIEHQLDHLYSVCFI</sequence>
<name>A0A1S0TK86_LOALO</name>
<dbReference type="KEGG" id="loa:LOAG_12988"/>
<dbReference type="GeneID" id="9950457"/>
<dbReference type="EMBL" id="JH712423">
    <property type="protein sequence ID" value="EFO15522.1"/>
    <property type="molecule type" value="Genomic_DNA"/>
</dbReference>
<protein>
    <submittedName>
        <fullName evidence="1">Uncharacterized protein</fullName>
    </submittedName>
</protein>
<reference evidence="1" key="1">
    <citation type="submission" date="2012-04" db="EMBL/GenBank/DDBJ databases">
        <title>The Genome Sequence of Loa loa.</title>
        <authorList>
            <consortium name="The Broad Institute Genome Sequencing Platform"/>
            <consortium name="Broad Institute Genome Sequencing Center for Infectious Disease"/>
            <person name="Nutman T.B."/>
            <person name="Fink D.L."/>
            <person name="Russ C."/>
            <person name="Young S."/>
            <person name="Zeng Q."/>
            <person name="Gargeya S."/>
            <person name="Alvarado L."/>
            <person name="Berlin A."/>
            <person name="Chapman S.B."/>
            <person name="Chen Z."/>
            <person name="Freedman E."/>
            <person name="Gellesch M."/>
            <person name="Goldberg J."/>
            <person name="Griggs A."/>
            <person name="Gujja S."/>
            <person name="Heilman E.R."/>
            <person name="Heiman D."/>
            <person name="Howarth C."/>
            <person name="Mehta T."/>
            <person name="Neiman D."/>
            <person name="Pearson M."/>
            <person name="Roberts A."/>
            <person name="Saif S."/>
            <person name="Shea T."/>
            <person name="Shenoy N."/>
            <person name="Sisk P."/>
            <person name="Stolte C."/>
            <person name="Sykes S."/>
            <person name="White J."/>
            <person name="Yandava C."/>
            <person name="Haas B."/>
            <person name="Henn M.R."/>
            <person name="Nusbaum C."/>
            <person name="Birren B."/>
        </authorList>
    </citation>
    <scope>NUCLEOTIDE SEQUENCE [LARGE SCALE GENOMIC DNA]</scope>
</reference>
<proteinExistence type="predicted"/>
<organism evidence="1">
    <name type="scientific">Loa loa</name>
    <name type="common">Eye worm</name>
    <name type="synonym">Filaria loa</name>
    <dbReference type="NCBI Taxonomy" id="7209"/>
    <lineage>
        <taxon>Eukaryota</taxon>
        <taxon>Metazoa</taxon>
        <taxon>Ecdysozoa</taxon>
        <taxon>Nematoda</taxon>
        <taxon>Chromadorea</taxon>
        <taxon>Rhabditida</taxon>
        <taxon>Spirurina</taxon>
        <taxon>Spiruromorpha</taxon>
        <taxon>Filarioidea</taxon>
        <taxon>Onchocercidae</taxon>
        <taxon>Loa</taxon>
    </lineage>
</organism>
<dbReference type="CTD" id="9950457"/>
<gene>
    <name evidence="1" type="ORF">LOAG_12988</name>
</gene>
<dbReference type="RefSeq" id="XP_003148547.1">
    <property type="nucleotide sequence ID" value="XM_003148499.1"/>
</dbReference>
<dbReference type="OrthoDB" id="5828299at2759"/>
<evidence type="ECO:0000313" key="1">
    <source>
        <dbReference type="EMBL" id="EFO15522.1"/>
    </source>
</evidence>
<dbReference type="InParanoid" id="A0A1S0TK86"/>
<dbReference type="AlphaFoldDB" id="A0A1S0TK86"/>
<accession>A0A1S0TK86</accession>
<dbReference type="OMA" id="VQCRIEY"/>